<evidence type="ECO:0000256" key="4">
    <source>
        <dbReference type="ARBA" id="ARBA00009667"/>
    </source>
</evidence>
<keyword evidence="6 9" id="KW-0028">Amino-acid biosynthesis</keyword>
<dbReference type="RefSeq" id="WP_145246390.1">
    <property type="nucleotide sequence ID" value="NZ_CP036278.1"/>
</dbReference>
<dbReference type="EMBL" id="CP036278">
    <property type="protein sequence ID" value="QDU55545.1"/>
    <property type="molecule type" value="Genomic_DNA"/>
</dbReference>
<dbReference type="GO" id="GO:0005737">
    <property type="term" value="C:cytoplasm"/>
    <property type="evidence" value="ECO:0007669"/>
    <property type="project" value="UniProtKB-SubCell"/>
</dbReference>
<name>A0A518ALD8_9BACT</name>
<dbReference type="PANTHER" id="PTHR43090">
    <property type="entry name" value="1-(5-PHOSPHORIBOSYL)-5-[(5-PHOSPHORIBOSYLAMINO)METHYLIDENEAMINO] IMIDAZOLE-4-CARBOXAMIDE ISOMERASE"/>
    <property type="match status" value="1"/>
</dbReference>
<evidence type="ECO:0000256" key="5">
    <source>
        <dbReference type="ARBA" id="ARBA00022490"/>
    </source>
</evidence>
<evidence type="ECO:0000256" key="9">
    <source>
        <dbReference type="HAMAP-Rule" id="MF_01014"/>
    </source>
</evidence>
<evidence type="ECO:0000256" key="8">
    <source>
        <dbReference type="ARBA" id="ARBA00023235"/>
    </source>
</evidence>
<dbReference type="Proteomes" id="UP000315750">
    <property type="component" value="Chromosome"/>
</dbReference>
<dbReference type="SUPFAM" id="SSF51366">
    <property type="entry name" value="Ribulose-phoshate binding barrel"/>
    <property type="match status" value="1"/>
</dbReference>
<dbReference type="CDD" id="cd04732">
    <property type="entry name" value="HisA"/>
    <property type="match status" value="1"/>
</dbReference>
<evidence type="ECO:0000256" key="6">
    <source>
        <dbReference type="ARBA" id="ARBA00022605"/>
    </source>
</evidence>
<accession>A0A518ALD8</accession>
<comment type="similarity">
    <text evidence="4 9 10">Belongs to the HisA/HisF family.</text>
</comment>
<evidence type="ECO:0000256" key="11">
    <source>
        <dbReference type="RuleBase" id="RU003658"/>
    </source>
</evidence>
<evidence type="ECO:0000256" key="7">
    <source>
        <dbReference type="ARBA" id="ARBA00023102"/>
    </source>
</evidence>
<keyword evidence="13" id="KW-1185">Reference proteome</keyword>
<dbReference type="InterPro" id="IPR006063">
    <property type="entry name" value="HisA_bact_arch"/>
</dbReference>
<reference evidence="12 13" key="1">
    <citation type="submission" date="2019-02" db="EMBL/GenBank/DDBJ databases">
        <title>Deep-cultivation of Planctomycetes and their phenomic and genomic characterization uncovers novel biology.</title>
        <authorList>
            <person name="Wiegand S."/>
            <person name="Jogler M."/>
            <person name="Boedeker C."/>
            <person name="Pinto D."/>
            <person name="Vollmers J."/>
            <person name="Rivas-Marin E."/>
            <person name="Kohn T."/>
            <person name="Peeters S.H."/>
            <person name="Heuer A."/>
            <person name="Rast P."/>
            <person name="Oberbeckmann S."/>
            <person name="Bunk B."/>
            <person name="Jeske O."/>
            <person name="Meyerdierks A."/>
            <person name="Storesund J.E."/>
            <person name="Kallscheuer N."/>
            <person name="Luecker S."/>
            <person name="Lage O.M."/>
            <person name="Pohl T."/>
            <person name="Merkel B.J."/>
            <person name="Hornburger P."/>
            <person name="Mueller R.-W."/>
            <person name="Bruemmer F."/>
            <person name="Labrenz M."/>
            <person name="Spormann A.M."/>
            <person name="Op den Camp H."/>
            <person name="Overmann J."/>
            <person name="Amann R."/>
            <person name="Jetten M.S.M."/>
            <person name="Mascher T."/>
            <person name="Medema M.H."/>
            <person name="Devos D.P."/>
            <person name="Kaster A.-K."/>
            <person name="Ovreas L."/>
            <person name="Rohde M."/>
            <person name="Galperin M.Y."/>
            <person name="Jogler C."/>
        </authorList>
    </citation>
    <scope>NUCLEOTIDE SEQUENCE [LARGE SCALE GENOMIC DNA]</scope>
    <source>
        <strain evidence="12 13">Pan181</strain>
    </source>
</reference>
<gene>
    <name evidence="9 12" type="primary">hisA</name>
    <name evidence="12" type="ORF">Pan181_17370</name>
</gene>
<dbReference type="GO" id="GO:0000162">
    <property type="term" value="P:L-tryptophan biosynthetic process"/>
    <property type="evidence" value="ECO:0007669"/>
    <property type="project" value="TreeGrafter"/>
</dbReference>
<keyword evidence="8 9" id="KW-0413">Isomerase</keyword>
<dbReference type="FunFam" id="3.20.20.70:FF:000009">
    <property type="entry name" value="1-(5-phosphoribosyl)-5-[(5-phosphoribosylamino)methylideneamino] imidazole-4-carboxamide isomerase"/>
    <property type="match status" value="1"/>
</dbReference>
<dbReference type="InterPro" id="IPR044524">
    <property type="entry name" value="Isoase_HisA-like"/>
</dbReference>
<dbReference type="InterPro" id="IPR013785">
    <property type="entry name" value="Aldolase_TIM"/>
</dbReference>
<evidence type="ECO:0000256" key="2">
    <source>
        <dbReference type="ARBA" id="ARBA00004496"/>
    </source>
</evidence>
<dbReference type="KEGG" id="amuc:Pan181_17370"/>
<evidence type="ECO:0000256" key="3">
    <source>
        <dbReference type="ARBA" id="ARBA00005133"/>
    </source>
</evidence>
<evidence type="ECO:0000256" key="1">
    <source>
        <dbReference type="ARBA" id="ARBA00000901"/>
    </source>
</evidence>
<dbReference type="OrthoDB" id="9781903at2"/>
<dbReference type="HAMAP" id="MF_01014">
    <property type="entry name" value="HisA"/>
    <property type="match status" value="1"/>
</dbReference>
<evidence type="ECO:0000313" key="12">
    <source>
        <dbReference type="EMBL" id="QDU55545.1"/>
    </source>
</evidence>
<proteinExistence type="inferred from homology"/>
<organism evidence="12 13">
    <name type="scientific">Aeoliella mucimassa</name>
    <dbReference type="NCBI Taxonomy" id="2527972"/>
    <lineage>
        <taxon>Bacteria</taxon>
        <taxon>Pseudomonadati</taxon>
        <taxon>Planctomycetota</taxon>
        <taxon>Planctomycetia</taxon>
        <taxon>Pirellulales</taxon>
        <taxon>Lacipirellulaceae</taxon>
        <taxon>Aeoliella</taxon>
    </lineage>
</organism>
<feature type="active site" description="Proton acceptor" evidence="9">
    <location>
        <position position="8"/>
    </location>
</feature>
<dbReference type="Gene3D" id="3.20.20.70">
    <property type="entry name" value="Aldolase class I"/>
    <property type="match status" value="1"/>
</dbReference>
<dbReference type="NCBIfam" id="TIGR00007">
    <property type="entry name" value="1-(5-phosphoribosyl)-5-[(5-phosphoribosylamino)methylideneamino]imidazole-4-carboxamide isomerase"/>
    <property type="match status" value="1"/>
</dbReference>
<dbReference type="GO" id="GO:0003949">
    <property type="term" value="F:1-(5-phosphoribosyl)-5-[(5-phosphoribosylamino)methylideneamino]imidazole-4-carboxamide isomerase activity"/>
    <property type="evidence" value="ECO:0007669"/>
    <property type="project" value="UniProtKB-UniRule"/>
</dbReference>
<dbReference type="PANTHER" id="PTHR43090:SF2">
    <property type="entry name" value="1-(5-PHOSPHORIBOSYL)-5-[(5-PHOSPHORIBOSYLAMINO)METHYLIDENEAMINO] IMIDAZOLE-4-CARBOXAMIDE ISOMERASE"/>
    <property type="match status" value="1"/>
</dbReference>
<dbReference type="InterPro" id="IPR023016">
    <property type="entry name" value="HisA/PriA"/>
</dbReference>
<keyword evidence="7 9" id="KW-0368">Histidine biosynthesis</keyword>
<dbReference type="InterPro" id="IPR006062">
    <property type="entry name" value="His_biosynth"/>
</dbReference>
<sequence length="242" mass="25810">MQIWPAIDLRGGKCVRLRQGDYAQETVFNDDPVSVAKEFAAAGAKHLHIVDLDGAREGLPVNLPSVQDIVNAVDMECELGGGVRDEQAIIELLGFGIDRLVVGTSAIKQPDWFRDTCRKFPNKLVLGIDARDGMVATDGWLETSSVSALELARQFEGEPIAALVYTDIATDGMMAGPNVRAMRDMQAALDLPVVASGGVTTLDDVRDLAQAGLSGAIVGRALYEGAFQLSDAIQIAQEAADK</sequence>
<dbReference type="Pfam" id="PF00977">
    <property type="entry name" value="His_biosynth"/>
    <property type="match status" value="1"/>
</dbReference>
<dbReference type="InterPro" id="IPR011060">
    <property type="entry name" value="RibuloseP-bd_barrel"/>
</dbReference>
<feature type="active site" description="Proton donor" evidence="9">
    <location>
        <position position="129"/>
    </location>
</feature>
<comment type="subcellular location">
    <subcellularLocation>
        <location evidence="2 9 11">Cytoplasm</location>
    </subcellularLocation>
</comment>
<dbReference type="AlphaFoldDB" id="A0A518ALD8"/>
<evidence type="ECO:0000256" key="10">
    <source>
        <dbReference type="RuleBase" id="RU003657"/>
    </source>
</evidence>
<dbReference type="UniPathway" id="UPA00031">
    <property type="reaction ID" value="UER00009"/>
</dbReference>
<protein>
    <recommendedName>
        <fullName evidence="9 11">1-(5-phosphoribosyl)-5-[(5-phosphoribosylamino)methylideneamino] imidazole-4-carboxamide isomerase</fullName>
        <ecNumber evidence="9 11">5.3.1.16</ecNumber>
    </recommendedName>
    <alternativeName>
        <fullName evidence="9">Phosphoribosylformimino-5-aminoimidazole carboxamide ribotide isomerase</fullName>
    </alternativeName>
</protein>
<evidence type="ECO:0000313" key="13">
    <source>
        <dbReference type="Proteomes" id="UP000315750"/>
    </source>
</evidence>
<comment type="catalytic activity">
    <reaction evidence="1 9 11">
        <text>1-(5-phospho-beta-D-ribosyl)-5-[(5-phospho-beta-D-ribosylamino)methylideneamino]imidazole-4-carboxamide = 5-[(5-phospho-1-deoxy-D-ribulos-1-ylimino)methylamino]-1-(5-phospho-beta-D-ribosyl)imidazole-4-carboxamide</text>
        <dbReference type="Rhea" id="RHEA:15469"/>
        <dbReference type="ChEBI" id="CHEBI:58435"/>
        <dbReference type="ChEBI" id="CHEBI:58525"/>
        <dbReference type="EC" id="5.3.1.16"/>
    </reaction>
</comment>
<keyword evidence="5 9" id="KW-0963">Cytoplasm</keyword>
<dbReference type="GO" id="GO:0000105">
    <property type="term" value="P:L-histidine biosynthetic process"/>
    <property type="evidence" value="ECO:0007669"/>
    <property type="project" value="UniProtKB-UniRule"/>
</dbReference>
<dbReference type="EC" id="5.3.1.16" evidence="9 11"/>
<comment type="pathway">
    <text evidence="3 9 11">Amino-acid biosynthesis; L-histidine biosynthesis; L-histidine from 5-phospho-alpha-D-ribose 1-diphosphate: step 4/9.</text>
</comment>